<reference evidence="2" key="2">
    <citation type="submission" date="2023-05" db="EMBL/GenBank/DDBJ databases">
        <authorList>
            <consortium name="Lawrence Berkeley National Laboratory"/>
            <person name="Steindorff A."/>
            <person name="Hensen N."/>
            <person name="Bonometti L."/>
            <person name="Westerberg I."/>
            <person name="Brannstrom I.O."/>
            <person name="Guillou S."/>
            <person name="Cros-Aarteil S."/>
            <person name="Calhoun S."/>
            <person name="Haridas S."/>
            <person name="Kuo A."/>
            <person name="Mondo S."/>
            <person name="Pangilinan J."/>
            <person name="Riley R."/>
            <person name="Labutti K."/>
            <person name="Andreopoulos B."/>
            <person name="Lipzen A."/>
            <person name="Chen C."/>
            <person name="Yanf M."/>
            <person name="Daum C."/>
            <person name="Ng V."/>
            <person name="Clum A."/>
            <person name="Ohm R."/>
            <person name="Martin F."/>
            <person name="Silar P."/>
            <person name="Natvig D."/>
            <person name="Lalanne C."/>
            <person name="Gautier V."/>
            <person name="Ament-Velasquez S.L."/>
            <person name="Kruys A."/>
            <person name="Hutchinson M.I."/>
            <person name="Powell A.J."/>
            <person name="Barry K."/>
            <person name="Miller A.N."/>
            <person name="Grigoriev I.V."/>
            <person name="Debuchy R."/>
            <person name="Gladieux P."/>
            <person name="Thoren M.H."/>
            <person name="Johannesson H."/>
        </authorList>
    </citation>
    <scope>NUCLEOTIDE SEQUENCE</scope>
    <source>
        <strain evidence="2">CBS 141.50</strain>
    </source>
</reference>
<comment type="caution">
    <text evidence="2">The sequence shown here is derived from an EMBL/GenBank/DDBJ whole genome shotgun (WGS) entry which is preliminary data.</text>
</comment>
<keyword evidence="3" id="KW-1185">Reference proteome</keyword>
<accession>A0AAN6V056</accession>
<dbReference type="GeneID" id="87821008"/>
<gene>
    <name evidence="2" type="ORF">C8A04DRAFT_38947</name>
</gene>
<sequence>MAGRRPLDRPIDKLPNVVNEVVITTAKAFRAASRDGRGNPAAAAATIETRIPESFEKFNALLDDLECDLLLSKAVLERDLKVIKAKRQPPPPPPQQKPVAPPAPMVVDLESPKLTAKTALASHGPSPSLKQANKPVAPFPNMEFEDTTLKTAATPSPKMAHKPKEVKNLARPAAASRPASAPPKNEPKAAPPPQPHRPGGVVTAPQTPLNAAAQLKAPSAGTGAGAAMSRQASAPGAGNVTGVAPASGNLFTDMTFSLAPTAGDTPLQKQAMTQAQRRASQQQQQQQQQTQQQPLPGPITTTVNPGTGVAPVPKMEPSPAAGPADVANMGLDLSSVKVNKTPNDLTDDLTNVDEKIDGLFDLGQGDMDNMDLEYDLGNGDNSNFNDLYFGSGDNNVGTGEFDDAFFNLEG</sequence>
<evidence type="ECO:0000313" key="2">
    <source>
        <dbReference type="EMBL" id="KAK4141675.1"/>
    </source>
</evidence>
<organism evidence="2 3">
    <name type="scientific">Dichotomopilus funicola</name>
    <dbReference type="NCBI Taxonomy" id="1934379"/>
    <lineage>
        <taxon>Eukaryota</taxon>
        <taxon>Fungi</taxon>
        <taxon>Dikarya</taxon>
        <taxon>Ascomycota</taxon>
        <taxon>Pezizomycotina</taxon>
        <taxon>Sordariomycetes</taxon>
        <taxon>Sordariomycetidae</taxon>
        <taxon>Sordariales</taxon>
        <taxon>Chaetomiaceae</taxon>
        <taxon>Dichotomopilus</taxon>
    </lineage>
</organism>
<feature type="compositionally biased region" description="Low complexity" evidence="1">
    <location>
        <begin position="170"/>
        <end position="183"/>
    </location>
</feature>
<protein>
    <submittedName>
        <fullName evidence="2">Uncharacterized protein</fullName>
    </submittedName>
</protein>
<dbReference type="Proteomes" id="UP001302676">
    <property type="component" value="Unassembled WGS sequence"/>
</dbReference>
<feature type="region of interest" description="Disordered" evidence="1">
    <location>
        <begin position="261"/>
        <end position="311"/>
    </location>
</feature>
<feature type="compositionally biased region" description="Low complexity" evidence="1">
    <location>
        <begin position="270"/>
        <end position="293"/>
    </location>
</feature>
<feature type="compositionally biased region" description="Pro residues" evidence="1">
    <location>
        <begin position="88"/>
        <end position="104"/>
    </location>
</feature>
<reference evidence="2" key="1">
    <citation type="journal article" date="2023" name="Mol. Phylogenet. Evol.">
        <title>Genome-scale phylogeny and comparative genomics of the fungal order Sordariales.</title>
        <authorList>
            <person name="Hensen N."/>
            <person name="Bonometti L."/>
            <person name="Westerberg I."/>
            <person name="Brannstrom I.O."/>
            <person name="Guillou S."/>
            <person name="Cros-Aarteil S."/>
            <person name="Calhoun S."/>
            <person name="Haridas S."/>
            <person name="Kuo A."/>
            <person name="Mondo S."/>
            <person name="Pangilinan J."/>
            <person name="Riley R."/>
            <person name="LaButti K."/>
            <person name="Andreopoulos B."/>
            <person name="Lipzen A."/>
            <person name="Chen C."/>
            <person name="Yan M."/>
            <person name="Daum C."/>
            <person name="Ng V."/>
            <person name="Clum A."/>
            <person name="Steindorff A."/>
            <person name="Ohm R.A."/>
            <person name="Martin F."/>
            <person name="Silar P."/>
            <person name="Natvig D.O."/>
            <person name="Lalanne C."/>
            <person name="Gautier V."/>
            <person name="Ament-Velasquez S.L."/>
            <person name="Kruys A."/>
            <person name="Hutchinson M.I."/>
            <person name="Powell A.J."/>
            <person name="Barry K."/>
            <person name="Miller A.N."/>
            <person name="Grigoriev I.V."/>
            <person name="Debuchy R."/>
            <person name="Gladieux P."/>
            <person name="Hiltunen Thoren M."/>
            <person name="Johannesson H."/>
        </authorList>
    </citation>
    <scope>NUCLEOTIDE SEQUENCE</scope>
    <source>
        <strain evidence="2">CBS 141.50</strain>
    </source>
</reference>
<dbReference type="AlphaFoldDB" id="A0AAN6V056"/>
<feature type="region of interest" description="Disordered" evidence="1">
    <location>
        <begin position="85"/>
        <end position="105"/>
    </location>
</feature>
<dbReference type="RefSeq" id="XP_062635046.1">
    <property type="nucleotide sequence ID" value="XM_062784395.1"/>
</dbReference>
<proteinExistence type="predicted"/>
<name>A0AAN6V056_9PEZI</name>
<evidence type="ECO:0000256" key="1">
    <source>
        <dbReference type="SAM" id="MobiDB-lite"/>
    </source>
</evidence>
<feature type="region of interest" description="Disordered" evidence="1">
    <location>
        <begin position="119"/>
        <end position="240"/>
    </location>
</feature>
<evidence type="ECO:0000313" key="3">
    <source>
        <dbReference type="Proteomes" id="UP001302676"/>
    </source>
</evidence>
<dbReference type="EMBL" id="MU853608">
    <property type="protein sequence ID" value="KAK4141675.1"/>
    <property type="molecule type" value="Genomic_DNA"/>
</dbReference>